<keyword evidence="2" id="KW-0805">Transcription regulation</keyword>
<dbReference type="CDD" id="cd12148">
    <property type="entry name" value="fungal_TF_MHR"/>
    <property type="match status" value="1"/>
</dbReference>
<evidence type="ECO:0000256" key="7">
    <source>
        <dbReference type="SAM" id="SignalP"/>
    </source>
</evidence>
<evidence type="ECO:0000313" key="9">
    <source>
        <dbReference type="EMBL" id="KIO20446.1"/>
    </source>
</evidence>
<dbReference type="GO" id="GO:0000976">
    <property type="term" value="F:transcription cis-regulatory region binding"/>
    <property type="evidence" value="ECO:0007669"/>
    <property type="project" value="TreeGrafter"/>
</dbReference>
<proteinExistence type="predicted"/>
<feature type="domain" description="Xylanolytic transcriptional activator regulatory" evidence="8">
    <location>
        <begin position="29"/>
        <end position="110"/>
    </location>
</feature>
<feature type="region of interest" description="Disordered" evidence="6">
    <location>
        <begin position="397"/>
        <end position="417"/>
    </location>
</feature>
<dbReference type="OrthoDB" id="3429912at2759"/>
<evidence type="ECO:0000256" key="4">
    <source>
        <dbReference type="ARBA" id="ARBA00023163"/>
    </source>
</evidence>
<keyword evidence="5" id="KW-0539">Nucleus</keyword>
<feature type="signal peptide" evidence="7">
    <location>
        <begin position="1"/>
        <end position="23"/>
    </location>
</feature>
<evidence type="ECO:0000256" key="2">
    <source>
        <dbReference type="ARBA" id="ARBA00023015"/>
    </source>
</evidence>
<evidence type="ECO:0000256" key="5">
    <source>
        <dbReference type="ARBA" id="ARBA00023242"/>
    </source>
</evidence>
<dbReference type="InterPro" id="IPR007219">
    <property type="entry name" value="XnlR_reg_dom"/>
</dbReference>
<evidence type="ECO:0000259" key="8">
    <source>
        <dbReference type="SMART" id="SM00906"/>
    </source>
</evidence>
<comment type="subcellular location">
    <subcellularLocation>
        <location evidence="1">Nucleus</location>
    </subcellularLocation>
</comment>
<keyword evidence="10" id="KW-1185">Reference proteome</keyword>
<keyword evidence="7" id="KW-0732">Signal</keyword>
<feature type="compositionally biased region" description="Polar residues" evidence="6">
    <location>
        <begin position="397"/>
        <end position="408"/>
    </location>
</feature>
<evidence type="ECO:0000256" key="6">
    <source>
        <dbReference type="SAM" id="MobiDB-lite"/>
    </source>
</evidence>
<evidence type="ECO:0000256" key="1">
    <source>
        <dbReference type="ARBA" id="ARBA00004123"/>
    </source>
</evidence>
<sequence>MSQHQIVQAYLLLFLWGIGPVERFEQERTWTILGLAIRVGTDINLHRKIPYAEGDTPDAKATNLEIRNRERAWLLCYVLDRSFSAQMGKPHSVKEDFIIRTANKWWQHPHALPLDVGLAAYVDYQRTLSRALDFLYSGTSAPSGLQIDCDYLMVIKTFETQLTSWGEDWSFHSRMAVSHGVLDRIIEYRGLIAQFYYHYANVVINSFGLQNALERSPTDIAHFFGRCHSAAVSCARLVKEELAPKGYMRYSPDSHFVLFSYAVLTLLKLIRPEFRAFIQNEDSILTLVGEVADLFDEMAVNQYHTPALYSTFLRALVSSKAGQTRDGTPAPSGDHDVPTANGDGDAPMQEPPTSNGTHPPTDGAAPPPPAPHSDGGSAAMNPWNNLNAFNNYSGEIGPTQVQDLSTFPPTFASPPDPNEYPLFSMDNILGDGFWDSVLMPGYNNSFEGLSGGFVYGAGGSGFITPKRTSPVASGANSPLRGLNHQFTPSQFNTAFKSGTS</sequence>
<organism evidence="9 10">
    <name type="scientific">Tulasnella calospora MUT 4182</name>
    <dbReference type="NCBI Taxonomy" id="1051891"/>
    <lineage>
        <taxon>Eukaryota</taxon>
        <taxon>Fungi</taxon>
        <taxon>Dikarya</taxon>
        <taxon>Basidiomycota</taxon>
        <taxon>Agaricomycotina</taxon>
        <taxon>Agaricomycetes</taxon>
        <taxon>Cantharellales</taxon>
        <taxon>Tulasnellaceae</taxon>
        <taxon>Tulasnella</taxon>
    </lineage>
</organism>
<dbReference type="Proteomes" id="UP000054248">
    <property type="component" value="Unassembled WGS sequence"/>
</dbReference>
<dbReference type="GO" id="GO:0005634">
    <property type="term" value="C:nucleus"/>
    <property type="evidence" value="ECO:0007669"/>
    <property type="project" value="UniProtKB-SubCell"/>
</dbReference>
<dbReference type="AlphaFoldDB" id="A0A0C3Q883"/>
<dbReference type="GO" id="GO:0008270">
    <property type="term" value="F:zinc ion binding"/>
    <property type="evidence" value="ECO:0007669"/>
    <property type="project" value="InterPro"/>
</dbReference>
<dbReference type="GO" id="GO:0000981">
    <property type="term" value="F:DNA-binding transcription factor activity, RNA polymerase II-specific"/>
    <property type="evidence" value="ECO:0007669"/>
    <property type="project" value="TreeGrafter"/>
</dbReference>
<feature type="chain" id="PRO_5002180659" description="Xylanolytic transcriptional activator regulatory domain-containing protein" evidence="7">
    <location>
        <begin position="24"/>
        <end position="500"/>
    </location>
</feature>
<evidence type="ECO:0000313" key="10">
    <source>
        <dbReference type="Proteomes" id="UP000054248"/>
    </source>
</evidence>
<dbReference type="Pfam" id="PF04082">
    <property type="entry name" value="Fungal_trans"/>
    <property type="match status" value="1"/>
</dbReference>
<dbReference type="GO" id="GO:0006351">
    <property type="term" value="P:DNA-templated transcription"/>
    <property type="evidence" value="ECO:0007669"/>
    <property type="project" value="InterPro"/>
</dbReference>
<dbReference type="PANTHER" id="PTHR31845">
    <property type="entry name" value="FINGER DOMAIN PROTEIN, PUTATIVE-RELATED"/>
    <property type="match status" value="1"/>
</dbReference>
<keyword evidence="3" id="KW-0238">DNA-binding</keyword>
<reference evidence="10" key="2">
    <citation type="submission" date="2015-01" db="EMBL/GenBank/DDBJ databases">
        <title>Evolutionary Origins and Diversification of the Mycorrhizal Mutualists.</title>
        <authorList>
            <consortium name="DOE Joint Genome Institute"/>
            <consortium name="Mycorrhizal Genomics Consortium"/>
            <person name="Kohler A."/>
            <person name="Kuo A."/>
            <person name="Nagy L.G."/>
            <person name="Floudas D."/>
            <person name="Copeland A."/>
            <person name="Barry K.W."/>
            <person name="Cichocki N."/>
            <person name="Veneault-Fourrey C."/>
            <person name="LaButti K."/>
            <person name="Lindquist E.A."/>
            <person name="Lipzen A."/>
            <person name="Lundell T."/>
            <person name="Morin E."/>
            <person name="Murat C."/>
            <person name="Riley R."/>
            <person name="Ohm R."/>
            <person name="Sun H."/>
            <person name="Tunlid A."/>
            <person name="Henrissat B."/>
            <person name="Grigoriev I.V."/>
            <person name="Hibbett D.S."/>
            <person name="Martin F."/>
        </authorList>
    </citation>
    <scope>NUCLEOTIDE SEQUENCE [LARGE SCALE GENOMIC DNA]</scope>
    <source>
        <strain evidence="10">MUT 4182</strain>
    </source>
</reference>
<dbReference type="PANTHER" id="PTHR31845:SF19">
    <property type="entry name" value="TRANSCRIPTION FACTOR DOMAIN-CONTAINING PROTEIN"/>
    <property type="match status" value="1"/>
</dbReference>
<protein>
    <recommendedName>
        <fullName evidence="8">Xylanolytic transcriptional activator regulatory domain-containing protein</fullName>
    </recommendedName>
</protein>
<dbReference type="InterPro" id="IPR051089">
    <property type="entry name" value="prtT"/>
</dbReference>
<reference evidence="9 10" key="1">
    <citation type="submission" date="2014-04" db="EMBL/GenBank/DDBJ databases">
        <authorList>
            <consortium name="DOE Joint Genome Institute"/>
            <person name="Kuo A."/>
            <person name="Girlanda M."/>
            <person name="Perotto S."/>
            <person name="Kohler A."/>
            <person name="Nagy L.G."/>
            <person name="Floudas D."/>
            <person name="Copeland A."/>
            <person name="Barry K.W."/>
            <person name="Cichocki N."/>
            <person name="Veneault-Fourrey C."/>
            <person name="LaButti K."/>
            <person name="Lindquist E.A."/>
            <person name="Lipzen A."/>
            <person name="Lundell T."/>
            <person name="Morin E."/>
            <person name="Murat C."/>
            <person name="Sun H."/>
            <person name="Tunlid A."/>
            <person name="Henrissat B."/>
            <person name="Grigoriev I.V."/>
            <person name="Hibbett D.S."/>
            <person name="Martin F."/>
            <person name="Nordberg H.P."/>
            <person name="Cantor M.N."/>
            <person name="Hua S.X."/>
        </authorList>
    </citation>
    <scope>NUCLEOTIDE SEQUENCE [LARGE SCALE GENOMIC DNA]</scope>
    <source>
        <strain evidence="9 10">MUT 4182</strain>
    </source>
</reference>
<keyword evidence="4" id="KW-0804">Transcription</keyword>
<name>A0A0C3Q883_9AGAM</name>
<gene>
    <name evidence="9" type="ORF">M407DRAFT_220634</name>
</gene>
<accession>A0A0C3Q883</accession>
<evidence type="ECO:0000256" key="3">
    <source>
        <dbReference type="ARBA" id="ARBA00023125"/>
    </source>
</evidence>
<feature type="region of interest" description="Disordered" evidence="6">
    <location>
        <begin position="322"/>
        <end position="382"/>
    </location>
</feature>
<dbReference type="EMBL" id="KN823174">
    <property type="protein sequence ID" value="KIO20446.1"/>
    <property type="molecule type" value="Genomic_DNA"/>
</dbReference>
<dbReference type="STRING" id="1051891.A0A0C3Q883"/>
<dbReference type="SMART" id="SM00906">
    <property type="entry name" value="Fungal_trans"/>
    <property type="match status" value="1"/>
</dbReference>
<dbReference type="HOGENOM" id="CLU_545359_0_0_1"/>